<protein>
    <submittedName>
        <fullName evidence="2">Uncharacterized protein</fullName>
    </submittedName>
</protein>
<feature type="transmembrane region" description="Helical" evidence="1">
    <location>
        <begin position="20"/>
        <end position="40"/>
    </location>
</feature>
<keyword evidence="1" id="KW-1133">Transmembrane helix</keyword>
<evidence type="ECO:0000313" key="3">
    <source>
        <dbReference type="Proteomes" id="UP000410492"/>
    </source>
</evidence>
<proteinExistence type="predicted"/>
<organism evidence="2 3">
    <name type="scientific">Callosobruchus maculatus</name>
    <name type="common">Southern cowpea weevil</name>
    <name type="synonym">Pulse bruchid</name>
    <dbReference type="NCBI Taxonomy" id="64391"/>
    <lineage>
        <taxon>Eukaryota</taxon>
        <taxon>Metazoa</taxon>
        <taxon>Ecdysozoa</taxon>
        <taxon>Arthropoda</taxon>
        <taxon>Hexapoda</taxon>
        <taxon>Insecta</taxon>
        <taxon>Pterygota</taxon>
        <taxon>Neoptera</taxon>
        <taxon>Endopterygota</taxon>
        <taxon>Coleoptera</taxon>
        <taxon>Polyphaga</taxon>
        <taxon>Cucujiformia</taxon>
        <taxon>Chrysomeloidea</taxon>
        <taxon>Chrysomelidae</taxon>
        <taxon>Bruchinae</taxon>
        <taxon>Bruchini</taxon>
        <taxon>Callosobruchus</taxon>
    </lineage>
</organism>
<dbReference type="Proteomes" id="UP000410492">
    <property type="component" value="Unassembled WGS sequence"/>
</dbReference>
<keyword evidence="3" id="KW-1185">Reference proteome</keyword>
<sequence length="83" mass="9599">MTKVVQLYQNLLLVQRQQVLLLLHHSSAVLLLQILFPFPIQAHLPLQHHHPCHLESQPLLLPHLLYLLLLPSVLACHSNLLRM</sequence>
<name>A0A653BH92_CALMS</name>
<reference evidence="2 3" key="1">
    <citation type="submission" date="2019-01" db="EMBL/GenBank/DDBJ databases">
        <authorList>
            <person name="Sayadi A."/>
        </authorList>
    </citation>
    <scope>NUCLEOTIDE SEQUENCE [LARGE SCALE GENOMIC DNA]</scope>
</reference>
<keyword evidence="1" id="KW-0472">Membrane</keyword>
<accession>A0A653BH92</accession>
<dbReference type="AlphaFoldDB" id="A0A653BH92"/>
<dbReference type="EMBL" id="CAACVG010001092">
    <property type="protein sequence ID" value="VEN34911.1"/>
    <property type="molecule type" value="Genomic_DNA"/>
</dbReference>
<feature type="transmembrane region" description="Helical" evidence="1">
    <location>
        <begin position="60"/>
        <end position="81"/>
    </location>
</feature>
<keyword evidence="1" id="KW-0812">Transmembrane</keyword>
<evidence type="ECO:0000313" key="2">
    <source>
        <dbReference type="EMBL" id="VEN34911.1"/>
    </source>
</evidence>
<gene>
    <name evidence="2" type="ORF">CALMAC_LOCUS962</name>
</gene>
<evidence type="ECO:0000256" key="1">
    <source>
        <dbReference type="SAM" id="Phobius"/>
    </source>
</evidence>